<dbReference type="InterPro" id="IPR052179">
    <property type="entry name" value="DD-CPase-like"/>
</dbReference>
<dbReference type="PANTHER" id="PTHR34385">
    <property type="entry name" value="D-ALANYL-D-ALANINE CARBOXYPEPTIDASE"/>
    <property type="match status" value="1"/>
</dbReference>
<dbReference type="SUPFAM" id="SSF55166">
    <property type="entry name" value="Hedgehog/DD-peptidase"/>
    <property type="match status" value="1"/>
</dbReference>
<keyword evidence="3" id="KW-0121">Carboxypeptidase</keyword>
<dbReference type="Gene3D" id="3.30.1380.10">
    <property type="match status" value="1"/>
</dbReference>
<dbReference type="InterPro" id="IPR058193">
    <property type="entry name" value="VanY/YodJ_core_dom"/>
</dbReference>
<gene>
    <name evidence="3" type="ORF">IAD15_00690</name>
</gene>
<organism evidence="3 4">
    <name type="scientific">Candidatus Fimiplasma intestinipullorum</name>
    <dbReference type="NCBI Taxonomy" id="2840825"/>
    <lineage>
        <taxon>Bacteria</taxon>
        <taxon>Bacillati</taxon>
        <taxon>Bacillota</taxon>
        <taxon>Clostridia</taxon>
        <taxon>Eubacteriales</taxon>
        <taxon>Candidatus Fimiplasma</taxon>
    </lineage>
</organism>
<accession>A0A9D1L013</accession>
<feature type="domain" description="D-alanyl-D-alanine carboxypeptidase-like core" evidence="2">
    <location>
        <begin position="144"/>
        <end position="268"/>
    </location>
</feature>
<dbReference type="CDD" id="cd14852">
    <property type="entry name" value="LD-carboxypeptidase"/>
    <property type="match status" value="1"/>
</dbReference>
<keyword evidence="1" id="KW-0472">Membrane</keyword>
<keyword evidence="3" id="KW-0378">Hydrolase</keyword>
<dbReference type="PANTHER" id="PTHR34385:SF1">
    <property type="entry name" value="PEPTIDOGLYCAN L-ALANYL-D-GLUTAMATE ENDOPEPTIDASE CWLK"/>
    <property type="match status" value="1"/>
</dbReference>
<dbReference type="Pfam" id="PF02557">
    <property type="entry name" value="VanY"/>
    <property type="match status" value="1"/>
</dbReference>
<comment type="caution">
    <text evidence="3">The sequence shown here is derived from an EMBL/GenBank/DDBJ whole genome shotgun (WGS) entry which is preliminary data.</text>
</comment>
<dbReference type="GO" id="GO:0006508">
    <property type="term" value="P:proteolysis"/>
    <property type="evidence" value="ECO:0007669"/>
    <property type="project" value="InterPro"/>
</dbReference>
<evidence type="ECO:0000313" key="4">
    <source>
        <dbReference type="Proteomes" id="UP000824175"/>
    </source>
</evidence>
<keyword evidence="3" id="KW-0645">Protease</keyword>
<dbReference type="InterPro" id="IPR009045">
    <property type="entry name" value="Zn_M74/Hedgehog-like"/>
</dbReference>
<reference evidence="3" key="1">
    <citation type="submission" date="2020-10" db="EMBL/GenBank/DDBJ databases">
        <authorList>
            <person name="Gilroy R."/>
        </authorList>
    </citation>
    <scope>NUCLEOTIDE SEQUENCE</scope>
    <source>
        <strain evidence="3">CHK195-11698</strain>
    </source>
</reference>
<dbReference type="InterPro" id="IPR003709">
    <property type="entry name" value="VanY-like_core_dom"/>
</dbReference>
<evidence type="ECO:0000313" key="3">
    <source>
        <dbReference type="EMBL" id="HIU12581.1"/>
    </source>
</evidence>
<reference evidence="3" key="2">
    <citation type="journal article" date="2021" name="PeerJ">
        <title>Extensive microbial diversity within the chicken gut microbiome revealed by metagenomics and culture.</title>
        <authorList>
            <person name="Gilroy R."/>
            <person name="Ravi A."/>
            <person name="Getino M."/>
            <person name="Pursley I."/>
            <person name="Horton D.L."/>
            <person name="Alikhan N.F."/>
            <person name="Baker D."/>
            <person name="Gharbi K."/>
            <person name="Hall N."/>
            <person name="Watson M."/>
            <person name="Adriaenssens E.M."/>
            <person name="Foster-Nyarko E."/>
            <person name="Jarju S."/>
            <person name="Secka A."/>
            <person name="Antonio M."/>
            <person name="Oren A."/>
            <person name="Chaudhuri R.R."/>
            <person name="La Ragione R."/>
            <person name="Hildebrand F."/>
            <person name="Pallen M.J."/>
        </authorList>
    </citation>
    <scope>NUCLEOTIDE SEQUENCE</scope>
    <source>
        <strain evidence="3">CHK195-11698</strain>
    </source>
</reference>
<protein>
    <submittedName>
        <fullName evidence="3">D-alanyl-D-alanine carboxypeptidase family protein</fullName>
    </submittedName>
</protein>
<keyword evidence="1" id="KW-1133">Transmembrane helix</keyword>
<feature type="transmembrane region" description="Helical" evidence="1">
    <location>
        <begin position="12"/>
        <end position="34"/>
    </location>
</feature>
<evidence type="ECO:0000259" key="2">
    <source>
        <dbReference type="Pfam" id="PF02557"/>
    </source>
</evidence>
<dbReference type="GO" id="GO:0004180">
    <property type="term" value="F:carboxypeptidase activity"/>
    <property type="evidence" value="ECO:0007669"/>
    <property type="project" value="UniProtKB-KW"/>
</dbReference>
<evidence type="ECO:0000256" key="1">
    <source>
        <dbReference type="SAM" id="Phobius"/>
    </source>
</evidence>
<sequence>MAKKKKRLRTDRLILVIIGLVVVIGLVIGGIFLLKDHKKRNTDTALDASNNQETETKTGIEALYYYEPENQARYEAYQALHPELAEEDVVWMVNVHLDEEPYTNLQVIPESEENNEVLLVNKHYCYRDEFEPAELVETQNGKLVTPNTKTAYEKMVADAKAEGITGISAASTYRSIDYQVGLYNRYVERDGVEAADAYSSRPASSEHHTGRTIDLMGPDGTLESFESTEACTWVHANAYKYGFIIRYEQGYEDITGYQYEPWHITYVGVEASTTMHDEGIHTLEEYYAKYVQHQPTQS</sequence>
<dbReference type="EMBL" id="DVMJ01000005">
    <property type="protein sequence ID" value="HIU12581.1"/>
    <property type="molecule type" value="Genomic_DNA"/>
</dbReference>
<proteinExistence type="predicted"/>
<dbReference type="AlphaFoldDB" id="A0A9D1L013"/>
<dbReference type="Proteomes" id="UP000824175">
    <property type="component" value="Unassembled WGS sequence"/>
</dbReference>
<name>A0A9D1L013_9FIRM</name>
<keyword evidence="1" id="KW-0812">Transmembrane</keyword>